<dbReference type="eggNOG" id="ENOG50339SC">
    <property type="taxonomic scope" value="Bacteria"/>
</dbReference>
<evidence type="ECO:0000256" key="1">
    <source>
        <dbReference type="SAM" id="Phobius"/>
    </source>
</evidence>
<dbReference type="AlphaFoldDB" id="A0A081PAW6"/>
<dbReference type="OrthoDB" id="2440830at2"/>
<keyword evidence="3" id="KW-1185">Reference proteome</keyword>
<organism evidence="2 3">
    <name type="scientific">Paenibacillus tyrfis</name>
    <dbReference type="NCBI Taxonomy" id="1501230"/>
    <lineage>
        <taxon>Bacteria</taxon>
        <taxon>Bacillati</taxon>
        <taxon>Bacillota</taxon>
        <taxon>Bacilli</taxon>
        <taxon>Bacillales</taxon>
        <taxon>Paenibacillaceae</taxon>
        <taxon>Paenibacillus</taxon>
    </lineage>
</organism>
<feature type="transmembrane region" description="Helical" evidence="1">
    <location>
        <begin position="32"/>
        <end position="50"/>
    </location>
</feature>
<comment type="caution">
    <text evidence="2">The sequence shown here is derived from an EMBL/GenBank/DDBJ whole genome shotgun (WGS) entry which is preliminary data.</text>
</comment>
<sequence>MWKVLIVLLAAAAIVAVEWRSLMERKLKRELWTFFLLCIVGTSLGVAEALQLNIPNPLDWISALYKPLSNLIYGSSA</sequence>
<evidence type="ECO:0000313" key="3">
    <source>
        <dbReference type="Proteomes" id="UP000028123"/>
    </source>
</evidence>
<dbReference type="Proteomes" id="UP000028123">
    <property type="component" value="Unassembled WGS sequence"/>
</dbReference>
<evidence type="ECO:0000313" key="2">
    <source>
        <dbReference type="EMBL" id="KEQ27839.1"/>
    </source>
</evidence>
<dbReference type="RefSeq" id="WP_036675852.1">
    <property type="nucleotide sequence ID" value="NZ_FYEP01000004.1"/>
</dbReference>
<proteinExistence type="predicted"/>
<protein>
    <submittedName>
        <fullName evidence="2">Uncharacterized protein</fullName>
    </submittedName>
</protein>
<gene>
    <name evidence="2" type="ORF">ET33_14335</name>
</gene>
<name>A0A081PAW6_9BACL</name>
<dbReference type="EMBL" id="JNVM01000002">
    <property type="protein sequence ID" value="KEQ27839.1"/>
    <property type="molecule type" value="Genomic_DNA"/>
</dbReference>
<keyword evidence="1" id="KW-0472">Membrane</keyword>
<accession>A0A081PAW6</accession>
<reference evidence="2 3" key="1">
    <citation type="submission" date="2014-06" db="EMBL/GenBank/DDBJ databases">
        <title>Draft genome sequence of Paenibacillus sp. MSt1.</title>
        <authorList>
            <person name="Aw Y.K."/>
            <person name="Ong K.S."/>
            <person name="Gan H.M."/>
            <person name="Lee S.M."/>
        </authorList>
    </citation>
    <scope>NUCLEOTIDE SEQUENCE [LARGE SCALE GENOMIC DNA]</scope>
    <source>
        <strain evidence="2 3">MSt1</strain>
    </source>
</reference>
<keyword evidence="1" id="KW-1133">Transmembrane helix</keyword>
<keyword evidence="1" id="KW-0812">Transmembrane</keyword>